<feature type="non-terminal residue" evidence="2">
    <location>
        <position position="274"/>
    </location>
</feature>
<keyword evidence="3" id="KW-1185">Reference proteome</keyword>
<protein>
    <submittedName>
        <fullName evidence="2">Uncharacterized protein</fullName>
    </submittedName>
</protein>
<feature type="region of interest" description="Disordered" evidence="1">
    <location>
        <begin position="19"/>
        <end position="53"/>
    </location>
</feature>
<name>A0ABS8TRL3_DATST</name>
<organism evidence="2 3">
    <name type="scientific">Datura stramonium</name>
    <name type="common">Jimsonweed</name>
    <name type="synonym">Common thornapple</name>
    <dbReference type="NCBI Taxonomy" id="4076"/>
    <lineage>
        <taxon>Eukaryota</taxon>
        <taxon>Viridiplantae</taxon>
        <taxon>Streptophyta</taxon>
        <taxon>Embryophyta</taxon>
        <taxon>Tracheophyta</taxon>
        <taxon>Spermatophyta</taxon>
        <taxon>Magnoliopsida</taxon>
        <taxon>eudicotyledons</taxon>
        <taxon>Gunneridae</taxon>
        <taxon>Pentapetalae</taxon>
        <taxon>asterids</taxon>
        <taxon>lamiids</taxon>
        <taxon>Solanales</taxon>
        <taxon>Solanaceae</taxon>
        <taxon>Solanoideae</taxon>
        <taxon>Datureae</taxon>
        <taxon>Datura</taxon>
    </lineage>
</organism>
<evidence type="ECO:0000256" key="1">
    <source>
        <dbReference type="SAM" id="MobiDB-lite"/>
    </source>
</evidence>
<feature type="region of interest" description="Disordered" evidence="1">
    <location>
        <begin position="213"/>
        <end position="245"/>
    </location>
</feature>
<sequence>MPARPAPRGARPLVLQVVRGSNKKGATGHTACSKANTRPCARRPASQRDKECSKTLSLRDGACNVALDAEESFGNAQGSQNGQTLDFPLQLGKGTLNPPNSSRNKKRINNYKYPFIFMREEVFKQEVFIEEKKIVQYHARATSSARRQAIGATGCARQQQDRHHRPCGTRGKAGTRLGARCPASQHNKVRATAFSPRDGVCNAALDAAAAWGDTQGSQNGQKLDSPLQLGKGTLNPKPNSSRNKKRINLLIDSPFMPWILGFMASNNDKGKEIE</sequence>
<reference evidence="2 3" key="1">
    <citation type="journal article" date="2021" name="BMC Genomics">
        <title>Datura genome reveals duplications of psychoactive alkaloid biosynthetic genes and high mutation rate following tissue culture.</title>
        <authorList>
            <person name="Rajewski A."/>
            <person name="Carter-House D."/>
            <person name="Stajich J."/>
            <person name="Litt A."/>
        </authorList>
    </citation>
    <scope>NUCLEOTIDE SEQUENCE [LARGE SCALE GENOMIC DNA]</scope>
    <source>
        <strain evidence="2">AR-01</strain>
    </source>
</reference>
<evidence type="ECO:0000313" key="3">
    <source>
        <dbReference type="Proteomes" id="UP000823775"/>
    </source>
</evidence>
<gene>
    <name evidence="2" type="ORF">HAX54_014855</name>
</gene>
<feature type="region of interest" description="Disordered" evidence="1">
    <location>
        <begin position="74"/>
        <end position="105"/>
    </location>
</feature>
<dbReference type="Proteomes" id="UP000823775">
    <property type="component" value="Unassembled WGS sequence"/>
</dbReference>
<comment type="caution">
    <text evidence="2">The sequence shown here is derived from an EMBL/GenBank/DDBJ whole genome shotgun (WGS) entry which is preliminary data.</text>
</comment>
<dbReference type="EMBL" id="JACEIK010001934">
    <property type="protein sequence ID" value="MCD7473200.1"/>
    <property type="molecule type" value="Genomic_DNA"/>
</dbReference>
<accession>A0ABS8TRL3</accession>
<proteinExistence type="predicted"/>
<feature type="region of interest" description="Disordered" evidence="1">
    <location>
        <begin position="151"/>
        <end position="182"/>
    </location>
</feature>
<evidence type="ECO:0000313" key="2">
    <source>
        <dbReference type="EMBL" id="MCD7473200.1"/>
    </source>
</evidence>
<feature type="compositionally biased region" description="Polar residues" evidence="1">
    <location>
        <begin position="74"/>
        <end position="84"/>
    </location>
</feature>